<dbReference type="Proteomes" id="UP000602198">
    <property type="component" value="Unassembled WGS sequence"/>
</dbReference>
<comment type="caution">
    <text evidence="3">The sequence shown here is derived from an EMBL/GenBank/DDBJ whole genome shotgun (WGS) entry which is preliminary data.</text>
</comment>
<feature type="region of interest" description="Disordered" evidence="1">
    <location>
        <begin position="90"/>
        <end position="113"/>
    </location>
</feature>
<keyword evidence="4" id="KW-1185">Reference proteome</keyword>
<proteinExistence type="predicted"/>
<feature type="compositionally biased region" description="Basic and acidic residues" evidence="1">
    <location>
        <begin position="97"/>
        <end position="113"/>
    </location>
</feature>
<name>A0ABS1MB54_9NOCA</name>
<keyword evidence="2" id="KW-0812">Transmembrane</keyword>
<evidence type="ECO:0000313" key="3">
    <source>
        <dbReference type="EMBL" id="MBL1076418.1"/>
    </source>
</evidence>
<reference evidence="3 4" key="1">
    <citation type="submission" date="2021-01" db="EMBL/GenBank/DDBJ databases">
        <title>WGS of actinomycetes isolated from Thailand.</title>
        <authorList>
            <person name="Thawai C."/>
        </authorList>
    </citation>
    <scope>NUCLEOTIDE SEQUENCE [LARGE SCALE GENOMIC DNA]</scope>
    <source>
        <strain evidence="3 4">LPG 2</strain>
    </source>
</reference>
<evidence type="ECO:0000256" key="2">
    <source>
        <dbReference type="SAM" id="Phobius"/>
    </source>
</evidence>
<dbReference type="RefSeq" id="WP_201949013.1">
    <property type="nucleotide sequence ID" value="NZ_JAERRJ010000007.1"/>
</dbReference>
<dbReference type="EMBL" id="JAERRJ010000007">
    <property type="protein sequence ID" value="MBL1076418.1"/>
    <property type="molecule type" value="Genomic_DNA"/>
</dbReference>
<keyword evidence="2" id="KW-0472">Membrane</keyword>
<protein>
    <submittedName>
        <fullName evidence="3">Uncharacterized protein</fullName>
    </submittedName>
</protein>
<keyword evidence="2" id="KW-1133">Transmembrane helix</keyword>
<sequence length="113" mass="11953">MIRRPRRVGTATALAAALLALSVATIVSLVQRLSGARQFVSYDTVATRLHDIHWGDTVVLTAGIIVAALGLLLLALALTPGRAVVVPLEPMDGSDAGIDRRSLRRLSESEGSR</sequence>
<gene>
    <name evidence="3" type="ORF">JK358_18635</name>
</gene>
<organism evidence="3 4">
    <name type="scientific">Nocardia acididurans</name>
    <dbReference type="NCBI Taxonomy" id="2802282"/>
    <lineage>
        <taxon>Bacteria</taxon>
        <taxon>Bacillati</taxon>
        <taxon>Actinomycetota</taxon>
        <taxon>Actinomycetes</taxon>
        <taxon>Mycobacteriales</taxon>
        <taxon>Nocardiaceae</taxon>
        <taxon>Nocardia</taxon>
    </lineage>
</organism>
<feature type="transmembrane region" description="Helical" evidence="2">
    <location>
        <begin position="58"/>
        <end position="78"/>
    </location>
</feature>
<accession>A0ABS1MB54</accession>
<evidence type="ECO:0000313" key="4">
    <source>
        <dbReference type="Proteomes" id="UP000602198"/>
    </source>
</evidence>
<evidence type="ECO:0000256" key="1">
    <source>
        <dbReference type="SAM" id="MobiDB-lite"/>
    </source>
</evidence>